<dbReference type="InterPro" id="IPR036291">
    <property type="entry name" value="NAD(P)-bd_dom_sf"/>
</dbReference>
<feature type="site" description="Important for activity" evidence="8 12">
    <location>
        <position position="93"/>
    </location>
</feature>
<dbReference type="GO" id="GO:0019353">
    <property type="term" value="P:protoporphyrinogen IX biosynthetic process from glutamate"/>
    <property type="evidence" value="ECO:0007669"/>
    <property type="project" value="TreeGrafter"/>
</dbReference>
<evidence type="ECO:0000256" key="11">
    <source>
        <dbReference type="PIRSR" id="PIRSR000445-3"/>
    </source>
</evidence>
<keyword evidence="4 8" id="KW-0521">NADP</keyword>
<dbReference type="SUPFAM" id="SSF69742">
    <property type="entry name" value="Glutamyl tRNA-reductase catalytic, N-terminal domain"/>
    <property type="match status" value="1"/>
</dbReference>
<dbReference type="PANTHER" id="PTHR43013:SF1">
    <property type="entry name" value="GLUTAMYL-TRNA REDUCTASE"/>
    <property type="match status" value="1"/>
</dbReference>
<evidence type="ECO:0000313" key="21">
    <source>
        <dbReference type="Proteomes" id="UP000296733"/>
    </source>
</evidence>
<dbReference type="Pfam" id="PF05201">
    <property type="entry name" value="GlutR_N"/>
    <property type="match status" value="1"/>
</dbReference>
<dbReference type="InterPro" id="IPR015895">
    <property type="entry name" value="4pyrrol_synth_GluRdtase_N"/>
</dbReference>
<dbReference type="InterPro" id="IPR036343">
    <property type="entry name" value="GluRdtase_N_sf"/>
</dbReference>
<feature type="domain" description="Tetrapyrrole biosynthesis glutamyl-tRNA reductase dimerisation" evidence="15">
    <location>
        <begin position="309"/>
        <end position="409"/>
    </location>
</feature>
<dbReference type="Pfam" id="PF01488">
    <property type="entry name" value="Shikimate_DH"/>
    <property type="match status" value="1"/>
</dbReference>
<feature type="binding site" evidence="8 11">
    <location>
        <begin position="182"/>
        <end position="187"/>
    </location>
    <ligand>
        <name>NADP(+)</name>
        <dbReference type="ChEBI" id="CHEBI:58349"/>
    </ligand>
</feature>
<dbReference type="UniPathway" id="UPA00251">
    <property type="reaction ID" value="UER00316"/>
</dbReference>
<dbReference type="InterPro" id="IPR015896">
    <property type="entry name" value="4pyrrol_synth_GluRdtase_dimer"/>
</dbReference>
<dbReference type="CDD" id="cd05213">
    <property type="entry name" value="NAD_bind_Glutamyl_tRNA_reduct"/>
    <property type="match status" value="1"/>
</dbReference>
<comment type="similarity">
    <text evidence="2 8 13">Belongs to the glutamyl-tRNA reductase family.</text>
</comment>
<evidence type="ECO:0000259" key="17">
    <source>
        <dbReference type="Pfam" id="PF05201"/>
    </source>
</evidence>
<dbReference type="RefSeq" id="WP_103990606.1">
    <property type="nucleotide sequence ID" value="NZ_CP031311.1"/>
</dbReference>
<dbReference type="SUPFAM" id="SSF51735">
    <property type="entry name" value="NAD(P)-binding Rossmann-fold domains"/>
    <property type="match status" value="1"/>
</dbReference>
<dbReference type="PANTHER" id="PTHR43013">
    <property type="entry name" value="GLUTAMYL-TRNA REDUCTASE"/>
    <property type="match status" value="1"/>
</dbReference>
<comment type="function">
    <text evidence="8">Catalyzes the NADPH-dependent reduction of glutamyl-tRNA(Glu) to glutamate 1-semialdehyde (GSA).</text>
</comment>
<name>A0A1H5V8Z3_9EURY</name>
<evidence type="ECO:0000256" key="7">
    <source>
        <dbReference type="ARBA" id="ARBA00047464"/>
    </source>
</evidence>
<evidence type="ECO:0000256" key="13">
    <source>
        <dbReference type="RuleBase" id="RU000584"/>
    </source>
</evidence>
<dbReference type="OrthoDB" id="4562at2157"/>
<dbReference type="EC" id="1.2.1.70" evidence="3 8"/>
<feature type="binding site" evidence="8 10">
    <location>
        <begin position="108"/>
        <end position="110"/>
    </location>
    <ligand>
        <name>substrate</name>
    </ligand>
</feature>
<feature type="domain" description="Glutamyl-tRNA reductase N-terminal" evidence="17">
    <location>
        <begin position="11"/>
        <end position="150"/>
    </location>
</feature>
<dbReference type="AlphaFoldDB" id="A0A1H5V8Z3"/>
<evidence type="ECO:0000256" key="4">
    <source>
        <dbReference type="ARBA" id="ARBA00022857"/>
    </source>
</evidence>
<evidence type="ECO:0000256" key="2">
    <source>
        <dbReference type="ARBA" id="ARBA00005916"/>
    </source>
</evidence>
<accession>A0A1H5V8Z3</accession>
<proteinExistence type="inferred from homology"/>
<dbReference type="InterPro" id="IPR036453">
    <property type="entry name" value="GluRdtase_dimer_dom_sf"/>
</dbReference>
<dbReference type="GO" id="GO:0050661">
    <property type="term" value="F:NADP binding"/>
    <property type="evidence" value="ECO:0007669"/>
    <property type="project" value="InterPro"/>
</dbReference>
<evidence type="ECO:0000256" key="1">
    <source>
        <dbReference type="ARBA" id="ARBA00005059"/>
    </source>
</evidence>
<keyword evidence="5 8" id="KW-0560">Oxidoreductase</keyword>
<feature type="binding site" evidence="8 10">
    <location>
        <position position="103"/>
    </location>
    <ligand>
        <name>substrate</name>
    </ligand>
</feature>
<dbReference type="InterPro" id="IPR000343">
    <property type="entry name" value="4pyrrol_synth_GluRdtase"/>
</dbReference>
<feature type="region of interest" description="Disordered" evidence="14">
    <location>
        <begin position="412"/>
        <end position="470"/>
    </location>
</feature>
<feature type="compositionally biased region" description="Basic and acidic residues" evidence="14">
    <location>
        <begin position="423"/>
        <end position="439"/>
    </location>
</feature>
<keyword evidence="6 8" id="KW-0627">Porphyrin biosynthesis</keyword>
<dbReference type="Gene3D" id="3.30.460.30">
    <property type="entry name" value="Glutamyl-tRNA reductase, N-terminal domain"/>
    <property type="match status" value="1"/>
</dbReference>
<evidence type="ECO:0000259" key="16">
    <source>
        <dbReference type="Pfam" id="PF01488"/>
    </source>
</evidence>
<feature type="domain" description="Quinate/shikimate 5-dehydrogenase/glutamyl-tRNA reductase" evidence="16">
    <location>
        <begin position="166"/>
        <end position="295"/>
    </location>
</feature>
<feature type="binding site" evidence="8 10">
    <location>
        <position position="114"/>
    </location>
    <ligand>
        <name>substrate</name>
    </ligand>
</feature>
<dbReference type="InterPro" id="IPR018214">
    <property type="entry name" value="GluRdtase_CS"/>
</dbReference>
<dbReference type="Gene3D" id="3.40.50.720">
    <property type="entry name" value="NAD(P)-binding Rossmann-like Domain"/>
    <property type="match status" value="1"/>
</dbReference>
<gene>
    <name evidence="8" type="primary">hemA</name>
    <name evidence="18" type="ORF">DV707_03440</name>
    <name evidence="19" type="ORF">SAMN04488133_0870</name>
</gene>
<evidence type="ECO:0000256" key="9">
    <source>
        <dbReference type="PIRSR" id="PIRSR000445-1"/>
    </source>
</evidence>
<organism evidence="19 20">
    <name type="scientific">Halobellus limi</name>
    <dbReference type="NCBI Taxonomy" id="699433"/>
    <lineage>
        <taxon>Archaea</taxon>
        <taxon>Methanobacteriati</taxon>
        <taxon>Methanobacteriota</taxon>
        <taxon>Stenosarchaea group</taxon>
        <taxon>Halobacteria</taxon>
        <taxon>Halobacteriales</taxon>
        <taxon>Haloferacaceae</taxon>
        <taxon>Halobellus</taxon>
    </lineage>
</organism>
<dbReference type="KEGG" id="hlm:DV707_03440"/>
<evidence type="ECO:0000313" key="18">
    <source>
        <dbReference type="EMBL" id="QCC46795.1"/>
    </source>
</evidence>
<dbReference type="EMBL" id="CP031311">
    <property type="protein sequence ID" value="QCC46795.1"/>
    <property type="molecule type" value="Genomic_DNA"/>
</dbReference>
<evidence type="ECO:0000256" key="3">
    <source>
        <dbReference type="ARBA" id="ARBA00012970"/>
    </source>
</evidence>
<comment type="miscellaneous">
    <text evidence="8">During catalysis, the active site Cys acts as a nucleophile attacking the alpha-carbonyl group of tRNA-bound glutamate with the formation of a thioester intermediate between enzyme and glutamate, and the concomitant release of tRNA(Glu). The thioester intermediate is finally reduced by direct hydride transfer from NADPH, to form the product GSA.</text>
</comment>
<dbReference type="SUPFAM" id="SSF69075">
    <property type="entry name" value="Glutamyl tRNA-reductase dimerization domain"/>
    <property type="match status" value="1"/>
</dbReference>
<dbReference type="NCBIfam" id="TIGR01035">
    <property type="entry name" value="hemA"/>
    <property type="match status" value="1"/>
</dbReference>
<protein>
    <recommendedName>
        <fullName evidence="3 8">Glutamyl-tRNA reductase</fullName>
        <shortName evidence="8">GluTR</shortName>
        <ecNumber evidence="3 8">1.2.1.70</ecNumber>
    </recommendedName>
</protein>
<feature type="binding site" evidence="8 10">
    <location>
        <begin position="50"/>
        <end position="53"/>
    </location>
    <ligand>
        <name>substrate</name>
    </ligand>
</feature>
<evidence type="ECO:0000313" key="20">
    <source>
        <dbReference type="Proteomes" id="UP000236740"/>
    </source>
</evidence>
<evidence type="ECO:0000256" key="12">
    <source>
        <dbReference type="PIRSR" id="PIRSR000445-4"/>
    </source>
</evidence>
<keyword evidence="20" id="KW-1185">Reference proteome</keyword>
<sequence>MDVGVICGSRVSHDRAGVDEIEDAAGEDVRAVVETLLDSEGVSEAFAIQTCNRAEAYVVAESTARGRRALEAVHGDAPDDAVVETGHEESLRHLIRVAAGLESLVLGEDQILGQFKRAVEIARNAGALGATLEIGLTKAVHVGERARTETEINEGAISIGSAAARLAETEIDLDGSTALVVGAGEMGKLAANALADAGVAELTVANRTVPHAEHVAETVETPARAVSLDAVADALDGADVVVTATSHPEYLLDPDDVGEAGETLVIDLAQPRDVHPDAAELEEVVVHDIDALESVTEETKAARKAAAEEVEAMIDAEFDRLLDTYKRRQADEAISTMYEAAEQVKSREVDTAISRLEAQGELTDEQRETVESMADALVGQLLAAPTKSLRDAATEDDWSTIQTAMALFDPEFGESRTSIAPGSRRERNGREAGDDRKTEASATDAAGDCETKQSGDEEVPQYALESASDD</sequence>
<dbReference type="PROSITE" id="PS00747">
    <property type="entry name" value="GLUTR"/>
    <property type="match status" value="1"/>
</dbReference>
<feature type="active site" description="Nucleophile" evidence="8 9">
    <location>
        <position position="51"/>
    </location>
</feature>
<dbReference type="HAMAP" id="MF_00087">
    <property type="entry name" value="Glu_tRNA_reductase"/>
    <property type="match status" value="1"/>
</dbReference>
<evidence type="ECO:0000256" key="14">
    <source>
        <dbReference type="SAM" id="MobiDB-lite"/>
    </source>
</evidence>
<evidence type="ECO:0000256" key="6">
    <source>
        <dbReference type="ARBA" id="ARBA00023244"/>
    </source>
</evidence>
<comment type="catalytic activity">
    <reaction evidence="7 8 13">
        <text>(S)-4-amino-5-oxopentanoate + tRNA(Glu) + NADP(+) = L-glutamyl-tRNA(Glu) + NADPH + H(+)</text>
        <dbReference type="Rhea" id="RHEA:12344"/>
        <dbReference type="Rhea" id="RHEA-COMP:9663"/>
        <dbReference type="Rhea" id="RHEA-COMP:9680"/>
        <dbReference type="ChEBI" id="CHEBI:15378"/>
        <dbReference type="ChEBI" id="CHEBI:57501"/>
        <dbReference type="ChEBI" id="CHEBI:57783"/>
        <dbReference type="ChEBI" id="CHEBI:58349"/>
        <dbReference type="ChEBI" id="CHEBI:78442"/>
        <dbReference type="ChEBI" id="CHEBI:78520"/>
        <dbReference type="EC" id="1.2.1.70"/>
    </reaction>
</comment>
<dbReference type="Proteomes" id="UP000296733">
    <property type="component" value="Chromosome"/>
</dbReference>
<evidence type="ECO:0000256" key="5">
    <source>
        <dbReference type="ARBA" id="ARBA00023002"/>
    </source>
</evidence>
<dbReference type="Proteomes" id="UP000236740">
    <property type="component" value="Unassembled WGS sequence"/>
</dbReference>
<evidence type="ECO:0000256" key="8">
    <source>
        <dbReference type="HAMAP-Rule" id="MF_00087"/>
    </source>
</evidence>
<comment type="domain">
    <text evidence="8">Possesses an unusual extended V-shaped dimeric structure with each monomer consisting of three distinct domains arranged along a curved 'spinal' alpha-helix. The N-terminal catalytic domain specifically recognizes the glutamate moiety of the substrate. The second domain is the NADPH-binding domain, and the third C-terminal domain is responsible for dimerization.</text>
</comment>
<comment type="pathway">
    <text evidence="1 8 13">Porphyrin-containing compound metabolism; protoporphyrin-IX biosynthesis; 5-aminolevulinate from L-glutamyl-tRNA(Glu): step 1/2.</text>
</comment>
<comment type="subunit">
    <text evidence="8">Homodimer.</text>
</comment>
<dbReference type="InterPro" id="IPR006151">
    <property type="entry name" value="Shikm_DH/Glu-tRNA_Rdtase"/>
</dbReference>
<dbReference type="EMBL" id="FNVN01000001">
    <property type="protein sequence ID" value="SEF83231.1"/>
    <property type="molecule type" value="Genomic_DNA"/>
</dbReference>
<evidence type="ECO:0000259" key="15">
    <source>
        <dbReference type="Pfam" id="PF00745"/>
    </source>
</evidence>
<dbReference type="GO" id="GO:0008883">
    <property type="term" value="F:glutamyl-tRNA reductase activity"/>
    <property type="evidence" value="ECO:0007669"/>
    <property type="project" value="UniProtKB-UniRule"/>
</dbReference>
<dbReference type="Pfam" id="PF00745">
    <property type="entry name" value="GlutR_dimer"/>
    <property type="match status" value="1"/>
</dbReference>
<reference evidence="18 21" key="2">
    <citation type="journal article" date="2019" name="Nat. Commun.">
        <title>A new type of DNA phosphorothioation-based antiviral system in archaea.</title>
        <authorList>
            <person name="Xiong L."/>
            <person name="Liu S."/>
            <person name="Chen S."/>
            <person name="Xiao Y."/>
            <person name="Zhu B."/>
            <person name="Gao Y."/>
            <person name="Zhang Y."/>
            <person name="Chen B."/>
            <person name="Luo J."/>
            <person name="Deng Z."/>
            <person name="Chen X."/>
            <person name="Wang L."/>
            <person name="Chen S."/>
        </authorList>
    </citation>
    <scope>NUCLEOTIDE SEQUENCE [LARGE SCALE GENOMIC DNA]</scope>
    <source>
        <strain evidence="18 21">CGMCC 1.10331</strain>
    </source>
</reference>
<evidence type="ECO:0000256" key="10">
    <source>
        <dbReference type="PIRSR" id="PIRSR000445-2"/>
    </source>
</evidence>
<dbReference type="GeneID" id="39857110"/>
<evidence type="ECO:0000313" key="19">
    <source>
        <dbReference type="EMBL" id="SEF83231.1"/>
    </source>
</evidence>
<dbReference type="PIRSF" id="PIRSF000445">
    <property type="entry name" value="4pyrrol_synth_GluRdtase"/>
    <property type="match status" value="1"/>
</dbReference>
<reference evidence="19 20" key="1">
    <citation type="submission" date="2016-10" db="EMBL/GenBank/DDBJ databases">
        <authorList>
            <person name="de Groot N.N."/>
        </authorList>
    </citation>
    <scope>NUCLEOTIDE SEQUENCE [LARGE SCALE GENOMIC DNA]</scope>
    <source>
        <strain evidence="19 20">CGMCC 1.10331</strain>
    </source>
</reference>